<keyword evidence="6" id="KW-0378">Hydrolase</keyword>
<dbReference type="GO" id="GO:0005634">
    <property type="term" value="C:nucleus"/>
    <property type="evidence" value="ECO:0007669"/>
    <property type="project" value="UniProtKB-SubCell"/>
</dbReference>
<dbReference type="eggNOG" id="ENOG502RZJR">
    <property type="taxonomic scope" value="Eukaryota"/>
</dbReference>
<feature type="region of interest" description="Disordered" evidence="8">
    <location>
        <begin position="624"/>
        <end position="732"/>
    </location>
</feature>
<evidence type="ECO:0000259" key="9">
    <source>
        <dbReference type="PROSITE" id="PS50235"/>
    </source>
</evidence>
<dbReference type="AlphaFoldDB" id="C4JNE5"/>
<gene>
    <name evidence="10" type="ORF">UREG_04351</name>
</gene>
<name>C4JNE5_UNCRE</name>
<evidence type="ECO:0000256" key="8">
    <source>
        <dbReference type="SAM" id="MobiDB-lite"/>
    </source>
</evidence>
<dbReference type="Pfam" id="PF00443">
    <property type="entry name" value="UCH"/>
    <property type="match status" value="1"/>
</dbReference>
<evidence type="ECO:0000256" key="2">
    <source>
        <dbReference type="ARBA" id="ARBA00009085"/>
    </source>
</evidence>
<dbReference type="VEuPathDB" id="FungiDB:UREG_04351"/>
<feature type="compositionally biased region" description="Polar residues" evidence="8">
    <location>
        <begin position="688"/>
        <end position="698"/>
    </location>
</feature>
<evidence type="ECO:0000256" key="3">
    <source>
        <dbReference type="ARBA" id="ARBA00012759"/>
    </source>
</evidence>
<feature type="domain" description="USP" evidence="9">
    <location>
        <begin position="128"/>
        <end position="572"/>
    </location>
</feature>
<dbReference type="RefSeq" id="XP_002544834.1">
    <property type="nucleotide sequence ID" value="XM_002544788.1"/>
</dbReference>
<reference evidence="11" key="1">
    <citation type="journal article" date="2009" name="Genome Res.">
        <title>Comparative genomic analyses of the human fungal pathogens Coccidioides and their relatives.</title>
        <authorList>
            <person name="Sharpton T.J."/>
            <person name="Stajich J.E."/>
            <person name="Rounsley S.D."/>
            <person name="Gardner M.J."/>
            <person name="Wortman J.R."/>
            <person name="Jordar V.S."/>
            <person name="Maiti R."/>
            <person name="Kodira C.D."/>
            <person name="Neafsey D.E."/>
            <person name="Zeng Q."/>
            <person name="Hung C.-Y."/>
            <person name="McMahan C."/>
            <person name="Muszewska A."/>
            <person name="Grynberg M."/>
            <person name="Mandel M.A."/>
            <person name="Kellner E.M."/>
            <person name="Barker B.M."/>
            <person name="Galgiani J.N."/>
            <person name="Orbach M.J."/>
            <person name="Kirkland T.N."/>
            <person name="Cole G.T."/>
            <person name="Henn M.R."/>
            <person name="Birren B.W."/>
            <person name="Taylor J.W."/>
        </authorList>
    </citation>
    <scope>NUCLEOTIDE SEQUENCE [LARGE SCALE GENOMIC DNA]</scope>
    <source>
        <strain evidence="11">UAMH 1704</strain>
    </source>
</reference>
<feature type="compositionally biased region" description="Pro residues" evidence="8">
    <location>
        <begin position="344"/>
        <end position="354"/>
    </location>
</feature>
<feature type="region of interest" description="Disordered" evidence="8">
    <location>
        <begin position="333"/>
        <end position="354"/>
    </location>
</feature>
<dbReference type="GO" id="GO:0016579">
    <property type="term" value="P:protein deubiquitination"/>
    <property type="evidence" value="ECO:0007669"/>
    <property type="project" value="InterPro"/>
</dbReference>
<dbReference type="OMA" id="AECGWED"/>
<evidence type="ECO:0000256" key="6">
    <source>
        <dbReference type="ARBA" id="ARBA00022801"/>
    </source>
</evidence>
<dbReference type="InterPro" id="IPR001394">
    <property type="entry name" value="Peptidase_C19_UCH"/>
</dbReference>
<evidence type="ECO:0000256" key="4">
    <source>
        <dbReference type="ARBA" id="ARBA00022670"/>
    </source>
</evidence>
<dbReference type="PROSITE" id="PS50235">
    <property type="entry name" value="USP_3"/>
    <property type="match status" value="1"/>
</dbReference>
<proteinExistence type="inferred from homology"/>
<dbReference type="GO" id="GO:0005829">
    <property type="term" value="C:cytosol"/>
    <property type="evidence" value="ECO:0007669"/>
    <property type="project" value="TreeGrafter"/>
</dbReference>
<dbReference type="SUPFAM" id="SSF54001">
    <property type="entry name" value="Cysteine proteinases"/>
    <property type="match status" value="1"/>
</dbReference>
<protein>
    <recommendedName>
        <fullName evidence="3">ubiquitinyl hydrolase 1</fullName>
        <ecNumber evidence="3">3.4.19.12</ecNumber>
    </recommendedName>
</protein>
<dbReference type="Gene3D" id="3.90.70.10">
    <property type="entry name" value="Cysteine proteinases"/>
    <property type="match status" value="2"/>
</dbReference>
<dbReference type="InterPro" id="IPR050164">
    <property type="entry name" value="Peptidase_C19"/>
</dbReference>
<keyword evidence="5" id="KW-0833">Ubl conjugation pathway</keyword>
<dbReference type="KEGG" id="ure:UREG_04351"/>
<comment type="catalytic activity">
    <reaction evidence="1">
        <text>Thiol-dependent hydrolysis of ester, thioester, amide, peptide and isopeptide bonds formed by the C-terminal Gly of ubiquitin (a 76-residue protein attached to proteins as an intracellular targeting signal).</text>
        <dbReference type="EC" id="3.4.19.12"/>
    </reaction>
</comment>
<dbReference type="Proteomes" id="UP000002058">
    <property type="component" value="Unassembled WGS sequence"/>
</dbReference>
<dbReference type="EC" id="3.4.19.12" evidence="3"/>
<organism evidence="10 11">
    <name type="scientific">Uncinocarpus reesii (strain UAMH 1704)</name>
    <dbReference type="NCBI Taxonomy" id="336963"/>
    <lineage>
        <taxon>Eukaryota</taxon>
        <taxon>Fungi</taxon>
        <taxon>Dikarya</taxon>
        <taxon>Ascomycota</taxon>
        <taxon>Pezizomycotina</taxon>
        <taxon>Eurotiomycetes</taxon>
        <taxon>Eurotiomycetidae</taxon>
        <taxon>Onygenales</taxon>
        <taxon>Onygenaceae</taxon>
        <taxon>Uncinocarpus</taxon>
    </lineage>
</organism>
<comment type="similarity">
    <text evidence="2">Belongs to the peptidase C19 family.</text>
</comment>
<sequence>MSGSIHRFLSRRDRSHRRKDLSGWRLKHVSAESTSDSALAQTWKLFSPEQTNAENNWQQAKVTKQQIAELTQRVVAYGIPIVSKQQFRYALQSKYADGDVEKAFELLVIIEDSIEGILRTYRPSTKLLGAVNREGVTCYLDALLFAMFARLDFFEGVLYNTFEDEPRRNLVILLRLWVNLLRSGKLITTDITKQLQDALAACGWADAALLRQQDASEAFAFITEKLELPLLTLKMDIFHTGKENAGDDHRFINERLLEVAIPPPKEDGPVTLEECLEAYFNNRVEVRRFLQQHNTSHSVSSMDSLSKAYSTHVEHVELDGSVSSSSQLCSSGLAPFPELTGEPSPLPDSPISPVRPPRVYRTSSIVRERFFPDNDNLNGNSEGSMARPVNRLRKGSMRKEVLMPAWQIFSLIPWYTDSIPANDAEIATHFSTKRPILGMCLKRYSVLPDGKTVRLNTYVDIPTEIGLPHFIKDDNLEDDAPLFGNFKLSLQAVVCHRGTSVDSGHYISLVRGTSLANSGSSLSECSLADNLPFGHNDYWLRFDDIAEERITITHIERALKDESPYLLFYQILPIDADPADSCPPPYEESDRYGDILFEKGIYKAIHSSSNGDSQELTRLDPSIEDPDWLQVKPPDETASNGTCDISQSISKSSQKRSQSRNKSSSSEKKLSAALSYLSRRKSAEPLSASPSTESTNSRPQRHSEDMSRAIESNIRPMRSGKVTQPDRECVVM</sequence>
<dbReference type="HOGENOM" id="CLU_009919_1_1_1"/>
<dbReference type="InterPro" id="IPR028889">
    <property type="entry name" value="USP"/>
</dbReference>
<dbReference type="EMBL" id="CH476616">
    <property type="protein sequence ID" value="EEP79505.1"/>
    <property type="molecule type" value="Genomic_DNA"/>
</dbReference>
<accession>C4JNE5</accession>
<evidence type="ECO:0000256" key="5">
    <source>
        <dbReference type="ARBA" id="ARBA00022786"/>
    </source>
</evidence>
<evidence type="ECO:0000256" key="7">
    <source>
        <dbReference type="ARBA" id="ARBA00022807"/>
    </source>
</evidence>
<dbReference type="PANTHER" id="PTHR24006:SF722">
    <property type="entry name" value="UBIQUITIN CARBOXYL-TERMINAL HYDROLASE 48"/>
    <property type="match status" value="1"/>
</dbReference>
<dbReference type="GO" id="GO:0006508">
    <property type="term" value="P:proteolysis"/>
    <property type="evidence" value="ECO:0007669"/>
    <property type="project" value="UniProtKB-KW"/>
</dbReference>
<dbReference type="GeneID" id="8438337"/>
<keyword evidence="7" id="KW-0788">Thiol protease</keyword>
<keyword evidence="11" id="KW-1185">Reference proteome</keyword>
<dbReference type="OrthoDB" id="6287070at2759"/>
<dbReference type="PANTHER" id="PTHR24006">
    <property type="entry name" value="UBIQUITIN CARBOXYL-TERMINAL HYDROLASE"/>
    <property type="match status" value="1"/>
</dbReference>
<evidence type="ECO:0000313" key="11">
    <source>
        <dbReference type="Proteomes" id="UP000002058"/>
    </source>
</evidence>
<evidence type="ECO:0000313" key="10">
    <source>
        <dbReference type="EMBL" id="EEP79505.1"/>
    </source>
</evidence>
<evidence type="ECO:0000256" key="1">
    <source>
        <dbReference type="ARBA" id="ARBA00000707"/>
    </source>
</evidence>
<keyword evidence="4" id="KW-0645">Protease</keyword>
<dbReference type="InParanoid" id="C4JNE5"/>
<dbReference type="InterPro" id="IPR038765">
    <property type="entry name" value="Papain-like_cys_pep_sf"/>
</dbReference>
<dbReference type="GO" id="GO:0004843">
    <property type="term" value="F:cysteine-type deubiquitinase activity"/>
    <property type="evidence" value="ECO:0007669"/>
    <property type="project" value="UniProtKB-EC"/>
</dbReference>
<dbReference type="STRING" id="336963.C4JNE5"/>